<accession>A0ABR0IHS4</accession>
<protein>
    <recommendedName>
        <fullName evidence="2">CASTOR ACT domain-containing protein</fullName>
    </recommendedName>
</protein>
<gene>
    <name evidence="3" type="ORF">QC764_208580</name>
</gene>
<organism evidence="3 4">
    <name type="scientific">Podospora pseudoanserina</name>
    <dbReference type="NCBI Taxonomy" id="2609844"/>
    <lineage>
        <taxon>Eukaryota</taxon>
        <taxon>Fungi</taxon>
        <taxon>Dikarya</taxon>
        <taxon>Ascomycota</taxon>
        <taxon>Pezizomycotina</taxon>
        <taxon>Sordariomycetes</taxon>
        <taxon>Sordariomycetidae</taxon>
        <taxon>Sordariales</taxon>
        <taxon>Podosporaceae</taxon>
        <taxon>Podospora</taxon>
    </lineage>
</organism>
<dbReference type="InterPro" id="IPR027795">
    <property type="entry name" value="CASTOR_ACT_dom"/>
</dbReference>
<dbReference type="EMBL" id="JAFFHC010000002">
    <property type="protein sequence ID" value="KAK4679937.1"/>
    <property type="molecule type" value="Genomic_DNA"/>
</dbReference>
<evidence type="ECO:0000256" key="1">
    <source>
        <dbReference type="SAM" id="MobiDB-lite"/>
    </source>
</evidence>
<dbReference type="PANTHER" id="PTHR31131:SF6">
    <property type="entry name" value="CASTOR ACT DOMAIN-CONTAINING PROTEIN"/>
    <property type="match status" value="1"/>
</dbReference>
<feature type="domain" description="CASTOR ACT" evidence="2">
    <location>
        <begin position="101"/>
        <end position="160"/>
    </location>
</feature>
<evidence type="ECO:0000313" key="4">
    <source>
        <dbReference type="Proteomes" id="UP001323617"/>
    </source>
</evidence>
<comment type="caution">
    <text evidence="3">The sequence shown here is derived from an EMBL/GenBank/DDBJ whole genome shotgun (WGS) entry which is preliminary data.</text>
</comment>
<dbReference type="InterPro" id="IPR045865">
    <property type="entry name" value="ACT-like_dom_sf"/>
</dbReference>
<dbReference type="SUPFAM" id="SSF55021">
    <property type="entry name" value="ACT-like"/>
    <property type="match status" value="1"/>
</dbReference>
<feature type="compositionally biased region" description="Polar residues" evidence="1">
    <location>
        <begin position="177"/>
        <end position="204"/>
    </location>
</feature>
<dbReference type="RefSeq" id="XP_062803407.1">
    <property type="nucleotide sequence ID" value="XM_062944566.1"/>
</dbReference>
<evidence type="ECO:0000259" key="2">
    <source>
        <dbReference type="Pfam" id="PF13840"/>
    </source>
</evidence>
<dbReference type="Pfam" id="PF13840">
    <property type="entry name" value="ACT_7"/>
    <property type="match status" value="1"/>
</dbReference>
<sequence length="432" mass="46811">MALTAQVHFLDGTLSLIHIPLSLYPTLLQPILRLLFPQSRGSPPDLNLDSLTLDSSQHGFLNISVTPLECSIVCHSSWAKTIFEPAIKQLPRDTAKTVIISKDDYVVFSVISVGMDAGSRVADLTSPLALANIPLFFITTYYSDFILVPVKDRQAVEKTLLSRGFVFSEDSDDSFPFTSPYSTNHGRRASQGSSLNELPTTARQQPPPPSAIPELQERTFDNLKKRNVVPYVEQGLLLVQCSGRQDNNMIGGYSERPSTFHTNGHGSRNRHSAHKPCWADTVDTKLYTGLVSALVSQPRFFSITLAQDDPPSLLLDRELVGIFGDSLVGATTEGGVSLVPIFLDLSSLPIEATGIVSGVAGTLVKELKEQYGAVAEEEEDGGGGGRGRGSAQEEELELSFLSTVRAGAVILGEEVSIRAMEALSRVLVREGK</sequence>
<name>A0ABR0IHS4_9PEZI</name>
<dbReference type="Proteomes" id="UP001323617">
    <property type="component" value="Unassembled WGS sequence"/>
</dbReference>
<dbReference type="PANTHER" id="PTHR31131">
    <property type="entry name" value="CHROMOSOME 1, WHOLE GENOME SHOTGUN SEQUENCE"/>
    <property type="match status" value="1"/>
</dbReference>
<keyword evidence="4" id="KW-1185">Reference proteome</keyword>
<evidence type="ECO:0000313" key="3">
    <source>
        <dbReference type="EMBL" id="KAK4679937.1"/>
    </source>
</evidence>
<feature type="region of interest" description="Disordered" evidence="1">
    <location>
        <begin position="177"/>
        <end position="213"/>
    </location>
</feature>
<dbReference type="InterPro" id="IPR051719">
    <property type="entry name" value="CASTOR_mTORC1"/>
</dbReference>
<dbReference type="Gene3D" id="3.30.2130.10">
    <property type="entry name" value="VC0802-like"/>
    <property type="match status" value="1"/>
</dbReference>
<dbReference type="GeneID" id="87965431"/>
<reference evidence="3 4" key="1">
    <citation type="journal article" date="2023" name="bioRxiv">
        <title>High-quality genome assemblies of four members of thePodospora anserinaspecies complex.</title>
        <authorList>
            <person name="Ament-Velasquez S.L."/>
            <person name="Vogan A.A."/>
            <person name="Wallerman O."/>
            <person name="Hartmann F."/>
            <person name="Gautier V."/>
            <person name="Silar P."/>
            <person name="Giraud T."/>
            <person name="Johannesson H."/>
        </authorList>
    </citation>
    <scope>NUCLEOTIDE SEQUENCE [LARGE SCALE GENOMIC DNA]</scope>
    <source>
        <strain evidence="3 4">CBS 124.78</strain>
    </source>
</reference>
<proteinExistence type="predicted"/>